<protein>
    <recommendedName>
        <fullName evidence="3">Right handed beta helix region</fullName>
    </recommendedName>
</protein>
<gene>
    <name evidence="1" type="ORF">SAMN05660236_1339</name>
</gene>
<evidence type="ECO:0000313" key="2">
    <source>
        <dbReference type="Proteomes" id="UP000190961"/>
    </source>
</evidence>
<dbReference type="STRING" id="688867.SAMN05660236_1339"/>
<proteinExistence type="predicted"/>
<evidence type="ECO:0000313" key="1">
    <source>
        <dbReference type="EMBL" id="SKC53413.1"/>
    </source>
</evidence>
<sequence length="642" mass="71253">MATTYLYNKGFTIDGENKITYEAGNNIQFRLNYLLTKYRAVSWEFINSETKEVITTSTDKDPLVSFSFAHGTKGIDVKLTIDFGIHRTVFYKRRRVVIVPNTSTAVWTLSDLSSAPQYNGHTIVTAAALEHRIDGQYFAPGDIIHIAGNISSERIRWNNFNGAAGNPIIITTNNTTQRTITKSNTTEDDVMQIGDNCNHVWFYGKKDSNGVRSIKLINGGFSAQQFNGAANACNDVRIFGIEVYHAKSTGIKMKLDTVNRITGGFDDCWVYDCLVQKSGNEGFYEGYFKYDWDSTFNGGDYHHVMKRLKVFANEARECKWDGIQVSSCDEDTEVYYNVSINNATGNTSSQNFEMVMNGGFAGHFFGNVIINTVTKGGVQLLANKDSYVYNNFVYCPLAQNALFIRRTDNPDYSSPSGVYLHNDPYAFVYVFNNTFVSAQDSVYILDANDETTGIVPLSGLTYINNAVYYGGAAIEGQLRYNEPAGASQTIIINNYVSSTVAGLGVSYSTGSSTCDFNNDSIVPATEGVDLSAYIDVNNLLSQMFTDINDQYIPIRGKWHPGHSSRIGGHESINEPDVTKTQIQWYQTDDVTRVKIPEAYGSEFKSYALIDESNLNKKIASVKPIAKTGNKIGIEAFGTESIN</sequence>
<organism evidence="1 2">
    <name type="scientific">Ohtaekwangia koreensis</name>
    <dbReference type="NCBI Taxonomy" id="688867"/>
    <lineage>
        <taxon>Bacteria</taxon>
        <taxon>Pseudomonadati</taxon>
        <taxon>Bacteroidota</taxon>
        <taxon>Cytophagia</taxon>
        <taxon>Cytophagales</taxon>
        <taxon>Fulvivirgaceae</taxon>
        <taxon>Ohtaekwangia</taxon>
    </lineage>
</organism>
<evidence type="ECO:0008006" key="3">
    <source>
        <dbReference type="Google" id="ProtNLM"/>
    </source>
</evidence>
<name>A0A1T5JQ40_9BACT</name>
<dbReference type="RefSeq" id="WP_079685882.1">
    <property type="nucleotide sequence ID" value="NZ_FUZU01000001.1"/>
</dbReference>
<dbReference type="Proteomes" id="UP000190961">
    <property type="component" value="Unassembled WGS sequence"/>
</dbReference>
<accession>A0A1T5JQ40</accession>
<reference evidence="1 2" key="1">
    <citation type="submission" date="2017-02" db="EMBL/GenBank/DDBJ databases">
        <authorList>
            <person name="Peterson S.W."/>
        </authorList>
    </citation>
    <scope>NUCLEOTIDE SEQUENCE [LARGE SCALE GENOMIC DNA]</scope>
    <source>
        <strain evidence="1 2">DSM 25262</strain>
    </source>
</reference>
<dbReference type="EMBL" id="FUZU01000001">
    <property type="protein sequence ID" value="SKC53413.1"/>
    <property type="molecule type" value="Genomic_DNA"/>
</dbReference>
<keyword evidence="2" id="KW-1185">Reference proteome</keyword>
<dbReference type="SUPFAM" id="SSF51126">
    <property type="entry name" value="Pectin lyase-like"/>
    <property type="match status" value="1"/>
</dbReference>
<dbReference type="InterPro" id="IPR011050">
    <property type="entry name" value="Pectin_lyase_fold/virulence"/>
</dbReference>
<dbReference type="AlphaFoldDB" id="A0A1T5JQ40"/>